<gene>
    <name evidence="6" type="primary">tpx</name>
    <name evidence="8" type="ORF">THC_1288</name>
</gene>
<keyword evidence="5 6" id="KW-0676">Redox-active center</keyword>
<dbReference type="EMBL" id="AP014945">
    <property type="protein sequence ID" value="BAU23656.1"/>
    <property type="molecule type" value="Genomic_DNA"/>
</dbReference>
<keyword evidence="2 6" id="KW-0049">Antioxidant</keyword>
<protein>
    <recommendedName>
        <fullName evidence="6">Thiol peroxidase</fullName>
        <shortName evidence="6">Tpx</shortName>
        <ecNumber evidence="6">1.11.1.24</ecNumber>
    </recommendedName>
    <alternativeName>
        <fullName evidence="6">Peroxiredoxin tpx</fullName>
        <shortName evidence="6">Prx</shortName>
    </alternativeName>
    <alternativeName>
        <fullName evidence="6">Thioredoxin peroxidase</fullName>
    </alternativeName>
    <alternativeName>
        <fullName evidence="6">Thioredoxin-dependent peroxiredoxin</fullName>
    </alternativeName>
</protein>
<evidence type="ECO:0000313" key="9">
    <source>
        <dbReference type="Proteomes" id="UP000068196"/>
    </source>
</evidence>
<keyword evidence="9" id="KW-1185">Reference proteome</keyword>
<dbReference type="EC" id="1.11.1.24" evidence="6"/>
<evidence type="ECO:0000313" key="8">
    <source>
        <dbReference type="EMBL" id="BAU23656.1"/>
    </source>
</evidence>
<reference evidence="9" key="2">
    <citation type="journal article" date="2016" name="Int. J. Syst. Evol. Microbiol.">
        <title>Caldimicrobium thiodismutans sp. nov., a sulfur-disproportionating bacterium isolated from a hot spring.</title>
        <authorList>
            <person name="Kojima H."/>
            <person name="Umezawa K."/>
            <person name="Fukui M."/>
        </authorList>
    </citation>
    <scope>NUCLEOTIDE SEQUENCE [LARGE SCALE GENOMIC DNA]</scope>
    <source>
        <strain evidence="9">TF1</strain>
    </source>
</reference>
<dbReference type="PANTHER" id="PTHR43110">
    <property type="entry name" value="THIOL PEROXIDASE"/>
    <property type="match status" value="1"/>
</dbReference>
<evidence type="ECO:0000256" key="4">
    <source>
        <dbReference type="ARBA" id="ARBA00023157"/>
    </source>
</evidence>
<dbReference type="PANTHER" id="PTHR43110:SF1">
    <property type="entry name" value="THIOL PEROXIDASE"/>
    <property type="match status" value="1"/>
</dbReference>
<reference evidence="8 9" key="1">
    <citation type="journal article" date="2016" name="Int. J. Syst. Evol. Microbiol.">
        <title>Caldimicrobium thiodismutans sp. nov., a sulfur-disproportionating bacterium isolated from a hot spring, and emended description of the genus Caldimicrobium.</title>
        <authorList>
            <person name="Kojima H."/>
            <person name="Umezawa K."/>
            <person name="Fukui M."/>
        </authorList>
    </citation>
    <scope>NUCLEOTIDE SEQUENCE [LARGE SCALE GENOMIC DNA]</scope>
    <source>
        <strain evidence="8 9">TF1</strain>
    </source>
</reference>
<evidence type="ECO:0000256" key="2">
    <source>
        <dbReference type="ARBA" id="ARBA00022862"/>
    </source>
</evidence>
<comment type="function">
    <text evidence="6">Thiol-specific peroxidase that catalyzes the reduction of hydrogen peroxide and organic hydroperoxides to water and alcohols, respectively. Plays a role in cell protection against oxidative stress by detoxifying peroxides.</text>
</comment>
<dbReference type="InterPro" id="IPR002065">
    <property type="entry name" value="TPX"/>
</dbReference>
<dbReference type="GO" id="GO:0008379">
    <property type="term" value="F:thioredoxin peroxidase activity"/>
    <property type="evidence" value="ECO:0007669"/>
    <property type="project" value="UniProtKB-UniRule"/>
</dbReference>
<dbReference type="AlphaFoldDB" id="A0A0U5AWF5"/>
<organism evidence="8 9">
    <name type="scientific">Caldimicrobium thiodismutans</name>
    <dbReference type="NCBI Taxonomy" id="1653476"/>
    <lineage>
        <taxon>Bacteria</taxon>
        <taxon>Pseudomonadati</taxon>
        <taxon>Thermodesulfobacteriota</taxon>
        <taxon>Thermodesulfobacteria</taxon>
        <taxon>Thermodesulfobacteriales</taxon>
        <taxon>Thermodesulfobacteriaceae</taxon>
        <taxon>Caldimicrobium</taxon>
    </lineage>
</organism>
<feature type="domain" description="Thioredoxin" evidence="7">
    <location>
        <begin position="19"/>
        <end position="168"/>
    </location>
</feature>
<dbReference type="HAMAP" id="MF_00269">
    <property type="entry name" value="Tpx"/>
    <property type="match status" value="1"/>
</dbReference>
<dbReference type="InterPro" id="IPR018219">
    <property type="entry name" value="Tpx_CS"/>
</dbReference>
<dbReference type="InterPro" id="IPR050455">
    <property type="entry name" value="Tpx_Peroxidase_subfamily"/>
</dbReference>
<dbReference type="RefSeq" id="WP_068514996.1">
    <property type="nucleotide sequence ID" value="NZ_AP014945.1"/>
</dbReference>
<comment type="catalytic activity">
    <reaction evidence="6">
        <text>a hydroperoxide + [thioredoxin]-dithiol = an alcohol + [thioredoxin]-disulfide + H2O</text>
        <dbReference type="Rhea" id="RHEA:62620"/>
        <dbReference type="Rhea" id="RHEA-COMP:10698"/>
        <dbReference type="Rhea" id="RHEA-COMP:10700"/>
        <dbReference type="ChEBI" id="CHEBI:15377"/>
        <dbReference type="ChEBI" id="CHEBI:29950"/>
        <dbReference type="ChEBI" id="CHEBI:30879"/>
        <dbReference type="ChEBI" id="CHEBI:35924"/>
        <dbReference type="ChEBI" id="CHEBI:50058"/>
        <dbReference type="EC" id="1.11.1.24"/>
    </reaction>
</comment>
<proteinExistence type="inferred from homology"/>
<dbReference type="PROSITE" id="PS51352">
    <property type="entry name" value="THIOREDOXIN_2"/>
    <property type="match status" value="1"/>
</dbReference>
<dbReference type="CDD" id="cd03014">
    <property type="entry name" value="PRX_Atyp2cys"/>
    <property type="match status" value="1"/>
</dbReference>
<evidence type="ECO:0000256" key="3">
    <source>
        <dbReference type="ARBA" id="ARBA00023002"/>
    </source>
</evidence>
<dbReference type="PATRIC" id="fig|1653476.3.peg.1337"/>
<dbReference type="Pfam" id="PF08534">
    <property type="entry name" value="Redoxin"/>
    <property type="match status" value="1"/>
</dbReference>
<dbReference type="Gene3D" id="3.40.30.10">
    <property type="entry name" value="Glutaredoxin"/>
    <property type="match status" value="1"/>
</dbReference>
<feature type="active site" description="Cysteine sulfenic acid (-SOH) intermediate" evidence="6">
    <location>
        <position position="61"/>
    </location>
</feature>
<keyword evidence="3 6" id="KW-0560">Oxidoreductase</keyword>
<comment type="similarity">
    <text evidence="6">Belongs to the peroxiredoxin family. Tpx subfamily.</text>
</comment>
<evidence type="ECO:0000256" key="1">
    <source>
        <dbReference type="ARBA" id="ARBA00022559"/>
    </source>
</evidence>
<dbReference type="InterPro" id="IPR013740">
    <property type="entry name" value="Redoxin"/>
</dbReference>
<keyword evidence="4" id="KW-1015">Disulfide bond</keyword>
<comment type="subunit">
    <text evidence="6">Homodimer.</text>
</comment>
<dbReference type="SUPFAM" id="SSF52833">
    <property type="entry name" value="Thioredoxin-like"/>
    <property type="match status" value="1"/>
</dbReference>
<name>A0A0U5AWF5_9BACT</name>
<evidence type="ECO:0000256" key="6">
    <source>
        <dbReference type="HAMAP-Rule" id="MF_00269"/>
    </source>
</evidence>
<evidence type="ECO:0000256" key="5">
    <source>
        <dbReference type="ARBA" id="ARBA00023284"/>
    </source>
</evidence>
<dbReference type="InterPro" id="IPR013766">
    <property type="entry name" value="Thioredoxin_domain"/>
</dbReference>
<accession>A0A0U5AWF5</accession>
<dbReference type="STRING" id="1653476.THC_1288"/>
<dbReference type="NCBIfam" id="NF001808">
    <property type="entry name" value="PRK00522.1"/>
    <property type="match status" value="1"/>
</dbReference>
<keyword evidence="1 6" id="KW-0575">Peroxidase</keyword>
<dbReference type="OrthoDB" id="9781543at2"/>
<dbReference type="KEGG" id="cthi:THC_1288"/>
<dbReference type="PROSITE" id="PS01265">
    <property type="entry name" value="TPX"/>
    <property type="match status" value="1"/>
</dbReference>
<dbReference type="Proteomes" id="UP000068196">
    <property type="component" value="Chromosome"/>
</dbReference>
<evidence type="ECO:0000259" key="7">
    <source>
        <dbReference type="PROSITE" id="PS51352"/>
    </source>
</evidence>
<comment type="caution">
    <text evidence="6">Lacks conserved residue(s) required for the propagation of feature annotation.</text>
</comment>
<dbReference type="InterPro" id="IPR036249">
    <property type="entry name" value="Thioredoxin-like_sf"/>
</dbReference>
<sequence>MERKVTLFGNPFHLEGKEVKVGDRAPDFVVIDKELKETSLSDFRGKIKLISCTPSLDTPVCDLQARTFNQRASELPEDVVILNISMDLPFAIARFCASAGIDRVKVLSDHREASFGLNYGILIKELRLLARSIFVIDKNDIIRYIEIVPEITNHPDYERALQAVKELL</sequence>